<feature type="transmembrane region" description="Helical" evidence="1">
    <location>
        <begin position="36"/>
        <end position="57"/>
    </location>
</feature>
<reference evidence="3" key="1">
    <citation type="journal article" date="2017" name="Nature">
        <title>Asgard archaea illuminate the origin of eukaryotic cellular complexity.</title>
        <authorList>
            <person name="Zaremba-Niedzwiedzka K."/>
            <person name="Caceres E.F."/>
            <person name="Saw J.H."/>
            <person name="Backstrom D."/>
            <person name="Juzokaite L."/>
            <person name="Vancaester E."/>
            <person name="Seitz K.W."/>
            <person name="Anantharaman K."/>
            <person name="Starnawski P."/>
            <person name="Kjeldsen K.U."/>
            <person name="Scott M.B."/>
            <person name="Nunoura T."/>
            <person name="Banfield J.F."/>
            <person name="Schramm A."/>
            <person name="Baker B.J."/>
            <person name="Spang A."/>
            <person name="Ettema T.J.G."/>
        </authorList>
    </citation>
    <scope>NUCLEOTIDE SEQUENCE</scope>
    <source>
        <strain evidence="3">LCB_4</strain>
    </source>
</reference>
<dbReference type="Proteomes" id="UP000186851">
    <property type="component" value="Chromosome"/>
</dbReference>
<dbReference type="PANTHER" id="PTHR23526">
    <property type="entry name" value="INTEGRAL MEMBRANE TRANSPORT PROTEIN-RELATED"/>
    <property type="match status" value="1"/>
</dbReference>
<dbReference type="InterPro" id="IPR011701">
    <property type="entry name" value="MFS"/>
</dbReference>
<name>A0AAF0D1D0_ODILC</name>
<dbReference type="PANTHER" id="PTHR23526:SF2">
    <property type="entry name" value="MAJOR FACILITATOR SUPERFAMILY (MFS) PROFILE DOMAIN-CONTAINING PROTEIN"/>
    <property type="match status" value="1"/>
</dbReference>
<feature type="transmembrane region" description="Helical" evidence="1">
    <location>
        <begin position="280"/>
        <end position="298"/>
    </location>
</feature>
<evidence type="ECO:0000256" key="1">
    <source>
        <dbReference type="SAM" id="Phobius"/>
    </source>
</evidence>
<keyword evidence="1" id="KW-1133">Transmembrane helix</keyword>
<dbReference type="SUPFAM" id="SSF103473">
    <property type="entry name" value="MFS general substrate transporter"/>
    <property type="match status" value="1"/>
</dbReference>
<reference evidence="3" key="2">
    <citation type="journal article" date="2022" name="Nat. Microbiol.">
        <title>A closed Candidatus Odinarchaeum chromosome exposes Asgard archaeal viruses.</title>
        <authorList>
            <person name="Tamarit D."/>
            <person name="Caceres E.F."/>
            <person name="Krupovic M."/>
            <person name="Nijland R."/>
            <person name="Eme L."/>
            <person name="Robinson N.P."/>
            <person name="Ettema T.J.G."/>
        </authorList>
    </citation>
    <scope>NUCLEOTIDE SEQUENCE</scope>
    <source>
        <strain evidence="3">LCB_4</strain>
    </source>
</reference>
<keyword evidence="1" id="KW-0812">Transmembrane</keyword>
<evidence type="ECO:0000313" key="4">
    <source>
        <dbReference type="Proteomes" id="UP000186851"/>
    </source>
</evidence>
<feature type="transmembrane region" description="Helical" evidence="1">
    <location>
        <begin position="304"/>
        <end position="326"/>
    </location>
</feature>
<feature type="transmembrane region" description="Helical" evidence="1">
    <location>
        <begin position="7"/>
        <end position="30"/>
    </location>
</feature>
<sequence length="393" mass="43171">MKLNFRSIISLTNIILLISFIGGVIVNMQYVSWELFAIASFRVSMATLGIITSLGELGYSLIHPLTGKLSDLKGRKIILSLSAVFFIIGSSLLAALFNLFFLIPAIIVFRIGAALFDPGFYASVDDSVLTGRRGRRFGLNFSIRVGGGVVAGVLAGFIGLNLGYPYLFAIITGFSFLLLIIILAFKPVKNSAQRSTPFTNYIHQDNIKEQNKIRRRIYLIGALDAFSWSIFYPIFTGMLNLHLHLDVLQIGLASSLQLLAMVFLLPLCGSLSDKHGRKKIFVLSEGIGFFTILGFLFSTNYTTILILQLPMAAVGATYVVSFYPFVMDFSPEVKKAEIIGWSTAIRGISSFPAPFIGGLLFDFFGYNATLITSALLVLGTILLIFLIIPTHIK</sequence>
<feature type="transmembrane region" description="Helical" evidence="1">
    <location>
        <begin position="366"/>
        <end position="388"/>
    </location>
</feature>
<gene>
    <name evidence="3" type="ORF">OdinLCB4_005215</name>
</gene>
<organism evidence="3 4">
    <name type="scientific">Odinarchaeota yellowstonii (strain LCB_4)</name>
    <dbReference type="NCBI Taxonomy" id="1841599"/>
    <lineage>
        <taxon>Archaea</taxon>
        <taxon>Promethearchaeati</taxon>
        <taxon>Candidatus Odinarchaeota</taxon>
        <taxon>Candidatus Odinarchaeia</taxon>
        <taxon>Candidatus Odinarchaeales</taxon>
        <taxon>Candidatus Odinarchaeaceae</taxon>
        <taxon>Candidatus Odinarchaeum</taxon>
    </lineage>
</organism>
<feature type="transmembrane region" description="Helical" evidence="1">
    <location>
        <begin position="247"/>
        <end position="268"/>
    </location>
</feature>
<feature type="transmembrane region" description="Helical" evidence="1">
    <location>
        <begin position="217"/>
        <end position="235"/>
    </location>
</feature>
<dbReference type="Pfam" id="PF07690">
    <property type="entry name" value="MFS_1"/>
    <property type="match status" value="2"/>
</dbReference>
<feature type="transmembrane region" description="Helical" evidence="1">
    <location>
        <begin position="141"/>
        <end position="160"/>
    </location>
</feature>
<proteinExistence type="predicted"/>
<dbReference type="KEGG" id="oyw:OdinLCB4_005215"/>
<dbReference type="PROSITE" id="PS50850">
    <property type="entry name" value="MFS"/>
    <property type="match status" value="1"/>
</dbReference>
<feature type="domain" description="Major facilitator superfamily (MFS) profile" evidence="2">
    <location>
        <begin position="11"/>
        <end position="391"/>
    </location>
</feature>
<dbReference type="InterPro" id="IPR020846">
    <property type="entry name" value="MFS_dom"/>
</dbReference>
<dbReference type="InterPro" id="IPR036259">
    <property type="entry name" value="MFS_trans_sf"/>
</dbReference>
<accession>A0AAF0D1D0</accession>
<keyword evidence="1" id="KW-0472">Membrane</keyword>
<dbReference type="Gene3D" id="1.20.1250.20">
    <property type="entry name" value="MFS general substrate transporter like domains"/>
    <property type="match status" value="2"/>
</dbReference>
<evidence type="ECO:0000259" key="2">
    <source>
        <dbReference type="PROSITE" id="PS50850"/>
    </source>
</evidence>
<dbReference type="AlphaFoldDB" id="A0AAF0D1D0"/>
<dbReference type="InterPro" id="IPR052528">
    <property type="entry name" value="Sugar_transport-like"/>
</dbReference>
<dbReference type="GO" id="GO:0022857">
    <property type="term" value="F:transmembrane transporter activity"/>
    <property type="evidence" value="ECO:0007669"/>
    <property type="project" value="InterPro"/>
</dbReference>
<feature type="transmembrane region" description="Helical" evidence="1">
    <location>
        <begin position="77"/>
        <end position="95"/>
    </location>
</feature>
<protein>
    <submittedName>
        <fullName evidence="3">MFS transporter</fullName>
    </submittedName>
</protein>
<feature type="transmembrane region" description="Helical" evidence="1">
    <location>
        <begin position="338"/>
        <end position="360"/>
    </location>
</feature>
<feature type="transmembrane region" description="Helical" evidence="1">
    <location>
        <begin position="101"/>
        <end position="120"/>
    </location>
</feature>
<feature type="transmembrane region" description="Helical" evidence="1">
    <location>
        <begin position="166"/>
        <end position="185"/>
    </location>
</feature>
<evidence type="ECO:0000313" key="3">
    <source>
        <dbReference type="EMBL" id="WEU39871.1"/>
    </source>
</evidence>
<dbReference type="EMBL" id="CP091871">
    <property type="protein sequence ID" value="WEU39871.1"/>
    <property type="molecule type" value="Genomic_DNA"/>
</dbReference>